<evidence type="ECO:0000313" key="2">
    <source>
        <dbReference type="Proteomes" id="UP000264492"/>
    </source>
</evidence>
<dbReference type="OrthoDB" id="129642at2"/>
<evidence type="ECO:0000313" key="1">
    <source>
        <dbReference type="EMBL" id="RDZ27180.1"/>
    </source>
</evidence>
<protein>
    <submittedName>
        <fullName evidence="1">Uncharacterized protein</fullName>
    </submittedName>
</protein>
<sequence length="87" mass="9943">MSEPEIYCPCCAWWPGGADRWECTRNGCGTQWNTFWTRGVCPGCGHQWRNTACLRCGEFSPHSSWYHYPDPQESEAPEQTRIVQAGS</sequence>
<keyword evidence="2" id="KW-1185">Reference proteome</keyword>
<gene>
    <name evidence="1" type="ORF">DX914_13070</name>
</gene>
<reference evidence="1 2" key="1">
    <citation type="submission" date="2018-08" db="EMBL/GenBank/DDBJ databases">
        <title>Lysobacter sp. zong2l5, whole genome shotgun sequence.</title>
        <authorList>
            <person name="Zhang X."/>
            <person name="Feng G."/>
            <person name="Zhu H."/>
        </authorList>
    </citation>
    <scope>NUCLEOTIDE SEQUENCE [LARGE SCALE GENOMIC DNA]</scope>
    <source>
        <strain evidence="2">zong2l5</strain>
    </source>
</reference>
<name>A0A371JZZ5_9GAMM</name>
<dbReference type="AlphaFoldDB" id="A0A371JZZ5"/>
<comment type="caution">
    <text evidence="1">The sequence shown here is derived from an EMBL/GenBank/DDBJ whole genome shotgun (WGS) entry which is preliminary data.</text>
</comment>
<organism evidence="1 2">
    <name type="scientific">Lysobacter silvisoli</name>
    <dbReference type="NCBI Taxonomy" id="2293254"/>
    <lineage>
        <taxon>Bacteria</taxon>
        <taxon>Pseudomonadati</taxon>
        <taxon>Pseudomonadota</taxon>
        <taxon>Gammaproteobacteria</taxon>
        <taxon>Lysobacterales</taxon>
        <taxon>Lysobacteraceae</taxon>
        <taxon>Lysobacter</taxon>
    </lineage>
</organism>
<dbReference type="RefSeq" id="WP_115859557.1">
    <property type="nucleotide sequence ID" value="NZ_QTSU01000002.1"/>
</dbReference>
<accession>A0A371JZZ5</accession>
<proteinExistence type="predicted"/>
<dbReference type="Proteomes" id="UP000264492">
    <property type="component" value="Unassembled WGS sequence"/>
</dbReference>
<dbReference type="EMBL" id="QTSU01000002">
    <property type="protein sequence ID" value="RDZ27180.1"/>
    <property type="molecule type" value="Genomic_DNA"/>
</dbReference>